<dbReference type="RefSeq" id="WP_339392283.1">
    <property type="nucleotide sequence ID" value="NZ_BAAAAF010000004.1"/>
</dbReference>
<comment type="caution">
    <text evidence="1">The sequence shown here is derived from an EMBL/GenBank/DDBJ whole genome shotgun (WGS) entry which is preliminary data.</text>
</comment>
<organism evidence="1 2">
    <name type="scientific">Brevibacterium metallidurans</name>
    <dbReference type="NCBI Taxonomy" id="1482676"/>
    <lineage>
        <taxon>Bacteria</taxon>
        <taxon>Bacillati</taxon>
        <taxon>Actinomycetota</taxon>
        <taxon>Actinomycetes</taxon>
        <taxon>Micrococcales</taxon>
        <taxon>Brevibacteriaceae</taxon>
        <taxon>Brevibacterium</taxon>
    </lineage>
</organism>
<keyword evidence="2" id="KW-1185">Reference proteome</keyword>
<evidence type="ECO:0000313" key="2">
    <source>
        <dbReference type="Proteomes" id="UP001498238"/>
    </source>
</evidence>
<gene>
    <name evidence="1" type="ORF">NCCP602_13530</name>
</gene>
<name>A0ABN0SLV6_9MICO</name>
<sequence length="124" mass="13381">MSTLISIDGAVRDRRGRPAPVVSAHRSAMRVVERTTTTIREIYLDDPAPRTTAPDRPTVETIAEASGEIRGLDRAVVRLGLWLVRLGRRRAAGLRPHADSIAASLDATKSHNARLGFGAASYLG</sequence>
<accession>A0ABN0SLV6</accession>
<dbReference type="EMBL" id="BAAAAF010000004">
    <property type="protein sequence ID" value="GAA0035392.1"/>
    <property type="molecule type" value="Genomic_DNA"/>
</dbReference>
<dbReference type="Proteomes" id="UP001498238">
    <property type="component" value="Unassembled WGS sequence"/>
</dbReference>
<reference evidence="1 2" key="1">
    <citation type="submission" date="2024-01" db="EMBL/GenBank/DDBJ databases">
        <title>Characterization of antibiotic resistant novel bacterial strains and their environmental applications.</title>
        <authorList>
            <person name="Manzoor S."/>
            <person name="Abbas S."/>
            <person name="Arshad M."/>
            <person name="Ahmed I."/>
        </authorList>
    </citation>
    <scope>NUCLEOTIDE SEQUENCE [LARGE SCALE GENOMIC DNA]</scope>
    <source>
        <strain evidence="1 2">NCCP-602</strain>
    </source>
</reference>
<evidence type="ECO:0000313" key="1">
    <source>
        <dbReference type="EMBL" id="GAA0035392.1"/>
    </source>
</evidence>
<proteinExistence type="predicted"/>
<protein>
    <submittedName>
        <fullName evidence="1">Uncharacterized protein</fullName>
    </submittedName>
</protein>